<sequence length="243" mass="24333">MLQQMKGMARPYGTLFALALAVALVGRIGLAVMDLTGTLSYDYISASGVPMLDVICSILTGSTLVAFMALAGLVLTVSTAGVALQGFLCWRGAEGAGRPAAAFLWGWAAALVAVVCAFVMASGILSAVQVASMSSKLPGTAVIVAGVIVFAAFIGTLLGAASMTVCACVARAKARGGSGLGRELVVAALACGLVVMVLTVGTFASINTASVQLGVVAAWFVADVVANVAIMLGASALVKKSRR</sequence>
<dbReference type="Proteomes" id="UP000253817">
    <property type="component" value="Unassembled WGS sequence"/>
</dbReference>
<reference evidence="3" key="3">
    <citation type="journal article" date="2019" name="Microbiol. Resour. Announc.">
        <title>Draft Genome Sequences of Type Strains of Gordonibacter faecihominis, Paraeggerthella hongkongensis, Parvibacter caecicola,Slackia equolifaciens, Slackia faecicanis, and Slackia isoflavoniconvertens.</title>
        <authorList>
            <person name="Danylec N."/>
            <person name="Stoll D.A."/>
            <person name="Dotsch A."/>
            <person name="Huch M."/>
        </authorList>
    </citation>
    <scope>NUCLEOTIDE SEQUENCE</scope>
    <source>
        <strain evidence="3">DSM 16107</strain>
    </source>
</reference>
<comment type="caution">
    <text evidence="3">The sequence shown here is derived from an EMBL/GenBank/DDBJ whole genome shotgun (WGS) entry which is preliminary data.</text>
</comment>
<proteinExistence type="predicted"/>
<protein>
    <submittedName>
        <fullName evidence="3">Uncharacterized protein</fullName>
    </submittedName>
</protein>
<keyword evidence="1" id="KW-1133">Transmembrane helix</keyword>
<dbReference type="RefSeq" id="WP_114547682.1">
    <property type="nucleotide sequence ID" value="NZ_PPTT01000038.1"/>
</dbReference>
<organism evidence="3 5">
    <name type="scientific">Eggerthella sinensis</name>
    <dbReference type="NCBI Taxonomy" id="242230"/>
    <lineage>
        <taxon>Bacteria</taxon>
        <taxon>Bacillati</taxon>
        <taxon>Actinomycetota</taxon>
        <taxon>Coriobacteriia</taxon>
        <taxon>Eggerthellales</taxon>
        <taxon>Eggerthellaceae</taxon>
        <taxon>Eggerthella</taxon>
    </lineage>
</organism>
<gene>
    <name evidence="2" type="ORF">C1876_15795</name>
    <name evidence="3" type="ORF">DMP09_16845</name>
</gene>
<dbReference type="EMBL" id="PPTT01000038">
    <property type="protein sequence ID" value="RDB65418.1"/>
    <property type="molecule type" value="Genomic_DNA"/>
</dbReference>
<dbReference type="EMBL" id="QICC01000130">
    <property type="protein sequence ID" value="RNM39376.1"/>
    <property type="molecule type" value="Genomic_DNA"/>
</dbReference>
<feature type="transmembrane region" description="Helical" evidence="1">
    <location>
        <begin position="216"/>
        <end position="238"/>
    </location>
</feature>
<feature type="transmembrane region" description="Helical" evidence="1">
    <location>
        <begin position="140"/>
        <end position="172"/>
    </location>
</feature>
<reference evidence="2 4" key="1">
    <citation type="journal article" date="2018" name="Elife">
        <title>Discovery and characterization of a prevalent human gut bacterial enzyme sufficient for the inactivation of a family of plant toxins.</title>
        <authorList>
            <person name="Koppel N."/>
            <person name="Bisanz J.E."/>
            <person name="Pandelia M.E."/>
            <person name="Turnbaugh P.J."/>
            <person name="Balskus E.P."/>
        </authorList>
    </citation>
    <scope>NUCLEOTIDE SEQUENCE [LARGE SCALE GENOMIC DNA]</scope>
    <source>
        <strain evidence="2 4">DSM 16107</strain>
    </source>
</reference>
<accession>A0A3N0IRT1</accession>
<dbReference type="Proteomes" id="UP000270112">
    <property type="component" value="Unassembled WGS sequence"/>
</dbReference>
<evidence type="ECO:0000313" key="4">
    <source>
        <dbReference type="Proteomes" id="UP000253817"/>
    </source>
</evidence>
<reference evidence="5" key="2">
    <citation type="submission" date="2018-05" db="EMBL/GenBank/DDBJ databases">
        <title>Genome Sequencing of selected type strains of the family Eggerthellaceae.</title>
        <authorList>
            <person name="Danylec N."/>
            <person name="Stoll D.A."/>
            <person name="Doetsch A."/>
            <person name="Huch M."/>
        </authorList>
    </citation>
    <scope>NUCLEOTIDE SEQUENCE [LARGE SCALE GENOMIC DNA]</scope>
    <source>
        <strain evidence="5">DSM 16107</strain>
    </source>
</reference>
<dbReference type="AlphaFoldDB" id="A0A3N0IRT1"/>
<evidence type="ECO:0000313" key="5">
    <source>
        <dbReference type="Proteomes" id="UP000270112"/>
    </source>
</evidence>
<feature type="transmembrane region" description="Helical" evidence="1">
    <location>
        <begin position="184"/>
        <end position="204"/>
    </location>
</feature>
<evidence type="ECO:0000313" key="3">
    <source>
        <dbReference type="EMBL" id="RNM39376.1"/>
    </source>
</evidence>
<evidence type="ECO:0000313" key="2">
    <source>
        <dbReference type="EMBL" id="RDB65418.1"/>
    </source>
</evidence>
<name>A0A3N0IRT1_9ACTN</name>
<keyword evidence="1" id="KW-0472">Membrane</keyword>
<keyword evidence="4" id="KW-1185">Reference proteome</keyword>
<evidence type="ECO:0000256" key="1">
    <source>
        <dbReference type="SAM" id="Phobius"/>
    </source>
</evidence>
<dbReference type="OrthoDB" id="3174381at2"/>
<feature type="transmembrane region" description="Helical" evidence="1">
    <location>
        <begin position="57"/>
        <end position="90"/>
    </location>
</feature>
<feature type="transmembrane region" description="Helical" evidence="1">
    <location>
        <begin position="102"/>
        <end position="128"/>
    </location>
</feature>
<keyword evidence="1" id="KW-0812">Transmembrane</keyword>